<evidence type="ECO:0000313" key="1">
    <source>
        <dbReference type="EMBL" id="SCE79143.1"/>
    </source>
</evidence>
<keyword evidence="2" id="KW-1185">Reference proteome</keyword>
<protein>
    <submittedName>
        <fullName evidence="1">Conserved DNA-binding protein YbaB</fullName>
    </submittedName>
</protein>
<dbReference type="SUPFAM" id="SSF82607">
    <property type="entry name" value="YbaB-like"/>
    <property type="match status" value="1"/>
</dbReference>
<dbReference type="Proteomes" id="UP000198253">
    <property type="component" value="Chromosome I"/>
</dbReference>
<dbReference type="RefSeq" id="WP_088980544.1">
    <property type="nucleotide sequence ID" value="NZ_LT607413.1"/>
</dbReference>
<dbReference type="InParanoid" id="A0A1C4V559"/>
<proteinExistence type="predicted"/>
<name>A0A1C4V559_MICEC</name>
<keyword evidence="1" id="KW-0238">DNA-binding</keyword>
<dbReference type="EMBL" id="LT607413">
    <property type="protein sequence ID" value="SCE79143.1"/>
    <property type="molecule type" value="Genomic_DNA"/>
</dbReference>
<reference evidence="2" key="1">
    <citation type="submission" date="2016-06" db="EMBL/GenBank/DDBJ databases">
        <authorList>
            <person name="Varghese N."/>
            <person name="Submissions Spin"/>
        </authorList>
    </citation>
    <scope>NUCLEOTIDE SEQUENCE [LARGE SCALE GENOMIC DNA]</scope>
    <source>
        <strain evidence="2">DSM 43816</strain>
    </source>
</reference>
<organism evidence="1 2">
    <name type="scientific">Micromonospora echinospora</name>
    <name type="common">Micromonospora purpurea</name>
    <dbReference type="NCBI Taxonomy" id="1877"/>
    <lineage>
        <taxon>Bacteria</taxon>
        <taxon>Bacillati</taxon>
        <taxon>Actinomycetota</taxon>
        <taxon>Actinomycetes</taxon>
        <taxon>Micromonosporales</taxon>
        <taxon>Micromonosporaceae</taxon>
        <taxon>Micromonospora</taxon>
    </lineage>
</organism>
<sequence>MAGNVDRDANRALRARFDEVHGQYQQLRSGLDELQARLAELRVTERSDDGKVTATVDARGQLIAVELHPSVYQVRDAQALSRKITSTVRKATAAATATTQGLVADYLPASSGAPDFLRSGDFGSLLRRADTIMSRDGGRHD</sequence>
<dbReference type="GO" id="GO:0003677">
    <property type="term" value="F:DNA binding"/>
    <property type="evidence" value="ECO:0007669"/>
    <property type="project" value="UniProtKB-KW"/>
</dbReference>
<dbReference type="InterPro" id="IPR036894">
    <property type="entry name" value="YbaB-like_sf"/>
</dbReference>
<accession>A0A1C4V559</accession>
<dbReference type="AlphaFoldDB" id="A0A1C4V559"/>
<evidence type="ECO:0000313" key="2">
    <source>
        <dbReference type="Proteomes" id="UP000198253"/>
    </source>
</evidence>
<dbReference type="Gene3D" id="3.30.1310.10">
    <property type="entry name" value="Nucleoid-associated protein YbaB-like domain"/>
    <property type="match status" value="1"/>
</dbReference>
<dbReference type="OrthoDB" id="3625992at2"/>
<dbReference type="InterPro" id="IPR004401">
    <property type="entry name" value="YbaB/EbfC"/>
</dbReference>
<dbReference type="Pfam" id="PF02575">
    <property type="entry name" value="YbaB_DNA_bd"/>
    <property type="match status" value="1"/>
</dbReference>
<gene>
    <name evidence="1" type="ORF">GA0070618_0960</name>
</gene>